<name>A0ABS3NPW5_9GAMM</name>
<dbReference type="EMBL" id="JAGBKM010000017">
    <property type="protein sequence ID" value="MBO1531452.1"/>
    <property type="molecule type" value="Genomic_DNA"/>
</dbReference>
<accession>A0ABS3NPW5</accession>
<reference evidence="2 3" key="1">
    <citation type="submission" date="2021-03" db="EMBL/GenBank/DDBJ databases">
        <authorList>
            <person name="Shang D.-D."/>
            <person name="Du Z.-J."/>
            <person name="Chen G.-J."/>
        </authorList>
    </citation>
    <scope>NUCLEOTIDE SEQUENCE [LARGE SCALE GENOMIC DNA]</scope>
    <source>
        <strain evidence="2 3">F1192</strain>
    </source>
</reference>
<feature type="region of interest" description="Disordered" evidence="1">
    <location>
        <begin position="1"/>
        <end position="25"/>
    </location>
</feature>
<sequence length="98" mass="10082">MSDTKNTQPDFSGSGPVEYNPAPEQSDSALAPILAREEGRILAIEGVTSIGIGVAPAGNEVFKVGVIDASVASRVPSEIEGVQVVITITGPVRALPLR</sequence>
<organism evidence="2 3">
    <name type="scientific">Psychrobacter coccoides</name>
    <dbReference type="NCBI Taxonomy" id="2818440"/>
    <lineage>
        <taxon>Bacteria</taxon>
        <taxon>Pseudomonadati</taxon>
        <taxon>Pseudomonadota</taxon>
        <taxon>Gammaproteobacteria</taxon>
        <taxon>Moraxellales</taxon>
        <taxon>Moraxellaceae</taxon>
        <taxon>Psychrobacter</taxon>
    </lineage>
</organism>
<dbReference type="Proteomes" id="UP000664554">
    <property type="component" value="Unassembled WGS sequence"/>
</dbReference>
<gene>
    <name evidence="2" type="ORF">J3492_09550</name>
</gene>
<evidence type="ECO:0000313" key="2">
    <source>
        <dbReference type="EMBL" id="MBO1531452.1"/>
    </source>
</evidence>
<protein>
    <submittedName>
        <fullName evidence="2">Uncharacterized protein</fullName>
    </submittedName>
</protein>
<evidence type="ECO:0000256" key="1">
    <source>
        <dbReference type="SAM" id="MobiDB-lite"/>
    </source>
</evidence>
<dbReference type="RefSeq" id="WP_207991824.1">
    <property type="nucleotide sequence ID" value="NZ_JAGBKM010000017.1"/>
</dbReference>
<proteinExistence type="predicted"/>
<evidence type="ECO:0000313" key="3">
    <source>
        <dbReference type="Proteomes" id="UP000664554"/>
    </source>
</evidence>
<comment type="caution">
    <text evidence="2">The sequence shown here is derived from an EMBL/GenBank/DDBJ whole genome shotgun (WGS) entry which is preliminary data.</text>
</comment>
<keyword evidence="3" id="KW-1185">Reference proteome</keyword>
<feature type="compositionally biased region" description="Polar residues" evidence="1">
    <location>
        <begin position="1"/>
        <end position="11"/>
    </location>
</feature>